<dbReference type="AlphaFoldDB" id="A0A3Q9FQ07"/>
<dbReference type="RefSeq" id="WP_126614371.1">
    <property type="nucleotide sequence ID" value="NZ_CP034562.1"/>
</dbReference>
<keyword evidence="3" id="KW-1185">Reference proteome</keyword>
<evidence type="ECO:0000256" key="1">
    <source>
        <dbReference type="SAM" id="SignalP"/>
    </source>
</evidence>
<evidence type="ECO:0000313" key="3">
    <source>
        <dbReference type="Proteomes" id="UP000267268"/>
    </source>
</evidence>
<dbReference type="EMBL" id="CP034562">
    <property type="protein sequence ID" value="AZQ62654.1"/>
    <property type="molecule type" value="Genomic_DNA"/>
</dbReference>
<accession>A0A3Q9FQ07</accession>
<dbReference type="Proteomes" id="UP000267268">
    <property type="component" value="Chromosome 1"/>
</dbReference>
<protein>
    <submittedName>
        <fullName evidence="2">Uncharacterized protein</fullName>
    </submittedName>
</protein>
<proteinExistence type="predicted"/>
<organism evidence="2 3">
    <name type="scientific">Flammeovirga pectinis</name>
    <dbReference type="NCBI Taxonomy" id="2494373"/>
    <lineage>
        <taxon>Bacteria</taxon>
        <taxon>Pseudomonadati</taxon>
        <taxon>Bacteroidota</taxon>
        <taxon>Cytophagia</taxon>
        <taxon>Cytophagales</taxon>
        <taxon>Flammeovirgaceae</taxon>
        <taxon>Flammeovirga</taxon>
    </lineage>
</organism>
<feature type="chain" id="PRO_5018661782" evidence="1">
    <location>
        <begin position="20"/>
        <end position="147"/>
    </location>
</feature>
<dbReference type="KEGG" id="fll:EI427_10525"/>
<sequence length="147" mass="16824">MKLLLITTLFTLTSLFSFAQEYPFGFQFGQTLEEFEEAIANSGEYEIDDEHQGQNGIYLFYPELDKETPICVVVHFQNGKTVQMGLKVGAMHEEDIKSYPGHLTVWAVIDNIKKQYPENVHHLNHGGVVYTLARSEKIDDIILMNKI</sequence>
<evidence type="ECO:0000313" key="2">
    <source>
        <dbReference type="EMBL" id="AZQ62654.1"/>
    </source>
</evidence>
<dbReference type="OrthoDB" id="9830405at2"/>
<name>A0A3Q9FQ07_9BACT</name>
<gene>
    <name evidence="2" type="ORF">EI427_10525</name>
</gene>
<feature type="signal peptide" evidence="1">
    <location>
        <begin position="1"/>
        <end position="19"/>
    </location>
</feature>
<reference evidence="2 3" key="1">
    <citation type="submission" date="2018-12" db="EMBL/GenBank/DDBJ databases">
        <title>Flammeovirga pectinis sp. nov., isolated from the gut of the Korean scallop, Patinopecten yessoensis.</title>
        <authorList>
            <person name="Bae J.-W."/>
            <person name="Jeong Y.-S."/>
            <person name="Kang W."/>
        </authorList>
    </citation>
    <scope>NUCLEOTIDE SEQUENCE [LARGE SCALE GENOMIC DNA]</scope>
    <source>
        <strain evidence="2 3">L12M1</strain>
    </source>
</reference>
<keyword evidence="1" id="KW-0732">Signal</keyword>